<protein>
    <submittedName>
        <fullName evidence="1">Uncharacterized protein</fullName>
    </submittedName>
</protein>
<evidence type="ECO:0000313" key="2">
    <source>
        <dbReference type="Proteomes" id="UP000667802"/>
    </source>
</evidence>
<name>A0AAP5IFF7_9CYAN</name>
<keyword evidence="2" id="KW-1185">Reference proteome</keyword>
<evidence type="ECO:0000313" key="1">
    <source>
        <dbReference type="EMBL" id="MDR9900728.1"/>
    </source>
</evidence>
<dbReference type="AlphaFoldDB" id="A0AAP5IFF7"/>
<dbReference type="Proteomes" id="UP000667802">
    <property type="component" value="Unassembled WGS sequence"/>
</dbReference>
<comment type="caution">
    <text evidence="1">The sequence shown here is derived from an EMBL/GenBank/DDBJ whole genome shotgun (WGS) entry which is preliminary data.</text>
</comment>
<reference evidence="2" key="1">
    <citation type="journal article" date="2021" name="Science">
        <title>Hunting the eagle killer: A cyanobacterial neurotoxin causes vacuolar myelinopathy.</title>
        <authorList>
            <person name="Breinlinger S."/>
            <person name="Phillips T.J."/>
            <person name="Haram B.N."/>
            <person name="Mares J."/>
            <person name="Martinez Yerena J.A."/>
            <person name="Hrouzek P."/>
            <person name="Sobotka R."/>
            <person name="Henderson W.M."/>
            <person name="Schmieder P."/>
            <person name="Williams S.M."/>
            <person name="Lauderdale J.D."/>
            <person name="Wilde H.D."/>
            <person name="Gerrin W."/>
            <person name="Kust A."/>
            <person name="Washington J.W."/>
            <person name="Wagner C."/>
            <person name="Geier B."/>
            <person name="Liebeke M."/>
            <person name="Enke H."/>
            <person name="Niedermeyer T.H.J."/>
            <person name="Wilde S.B."/>
        </authorList>
    </citation>
    <scope>NUCLEOTIDE SEQUENCE [LARGE SCALE GENOMIC DNA]</scope>
    <source>
        <strain evidence="2">Thurmond2011</strain>
    </source>
</reference>
<dbReference type="EMBL" id="JAALHA020000038">
    <property type="protein sequence ID" value="MDR9900728.1"/>
    <property type="molecule type" value="Genomic_DNA"/>
</dbReference>
<sequence>MTYSQASKLAKQASKTGRYTVLLSSYNHELARYQYEWAYWDYWYPRQNTPLYLFARDEGFYQDGQYTDSII</sequence>
<gene>
    <name evidence="1" type="ORF">G7B40_040280</name>
</gene>
<proteinExistence type="predicted"/>
<organism evidence="1 2">
    <name type="scientific">Aetokthonos hydrillicola Thurmond2011</name>
    <dbReference type="NCBI Taxonomy" id="2712845"/>
    <lineage>
        <taxon>Bacteria</taxon>
        <taxon>Bacillati</taxon>
        <taxon>Cyanobacteriota</taxon>
        <taxon>Cyanophyceae</taxon>
        <taxon>Nostocales</taxon>
        <taxon>Hapalosiphonaceae</taxon>
        <taxon>Aetokthonos</taxon>
    </lineage>
</organism>
<accession>A0AAP5IFF7</accession>
<dbReference type="RefSeq" id="WP_208344294.1">
    <property type="nucleotide sequence ID" value="NZ_CAWQFN010000490.1"/>
</dbReference>